<protein>
    <submittedName>
        <fullName evidence="2">Uncharacterized protein</fullName>
    </submittedName>
</protein>
<gene>
    <name evidence="2" type="ORF">L873DRAFT_1794654</name>
</gene>
<reference evidence="2 3" key="1">
    <citation type="journal article" date="2018" name="Nat. Ecol. Evol.">
        <title>Pezizomycetes genomes reveal the molecular basis of ectomycorrhizal truffle lifestyle.</title>
        <authorList>
            <person name="Murat C."/>
            <person name="Payen T."/>
            <person name="Noel B."/>
            <person name="Kuo A."/>
            <person name="Morin E."/>
            <person name="Chen J."/>
            <person name="Kohler A."/>
            <person name="Krizsan K."/>
            <person name="Balestrini R."/>
            <person name="Da Silva C."/>
            <person name="Montanini B."/>
            <person name="Hainaut M."/>
            <person name="Levati E."/>
            <person name="Barry K.W."/>
            <person name="Belfiori B."/>
            <person name="Cichocki N."/>
            <person name="Clum A."/>
            <person name="Dockter R.B."/>
            <person name="Fauchery L."/>
            <person name="Guy J."/>
            <person name="Iotti M."/>
            <person name="Le Tacon F."/>
            <person name="Lindquist E.A."/>
            <person name="Lipzen A."/>
            <person name="Malagnac F."/>
            <person name="Mello A."/>
            <person name="Molinier V."/>
            <person name="Miyauchi S."/>
            <person name="Poulain J."/>
            <person name="Riccioni C."/>
            <person name="Rubini A."/>
            <person name="Sitrit Y."/>
            <person name="Splivallo R."/>
            <person name="Traeger S."/>
            <person name="Wang M."/>
            <person name="Zifcakova L."/>
            <person name="Wipf D."/>
            <person name="Zambonelli A."/>
            <person name="Paolocci F."/>
            <person name="Nowrousian M."/>
            <person name="Ottonello S."/>
            <person name="Baldrian P."/>
            <person name="Spatafora J.W."/>
            <person name="Henrissat B."/>
            <person name="Nagy L.G."/>
            <person name="Aury J.M."/>
            <person name="Wincker P."/>
            <person name="Grigoriev I.V."/>
            <person name="Bonfante P."/>
            <person name="Martin F.M."/>
        </authorList>
    </citation>
    <scope>NUCLEOTIDE SEQUENCE [LARGE SCALE GENOMIC DNA]</scope>
    <source>
        <strain evidence="2 3">120613-1</strain>
    </source>
</reference>
<feature type="region of interest" description="Disordered" evidence="1">
    <location>
        <begin position="69"/>
        <end position="92"/>
    </location>
</feature>
<accession>A0A3N4J089</accession>
<organism evidence="2 3">
    <name type="scientific">Choiromyces venosus 120613-1</name>
    <dbReference type="NCBI Taxonomy" id="1336337"/>
    <lineage>
        <taxon>Eukaryota</taxon>
        <taxon>Fungi</taxon>
        <taxon>Dikarya</taxon>
        <taxon>Ascomycota</taxon>
        <taxon>Pezizomycotina</taxon>
        <taxon>Pezizomycetes</taxon>
        <taxon>Pezizales</taxon>
        <taxon>Tuberaceae</taxon>
        <taxon>Choiromyces</taxon>
    </lineage>
</organism>
<name>A0A3N4J089_9PEZI</name>
<keyword evidence="3" id="KW-1185">Reference proteome</keyword>
<evidence type="ECO:0000313" key="2">
    <source>
        <dbReference type="EMBL" id="RPA91813.1"/>
    </source>
</evidence>
<proteinExistence type="predicted"/>
<dbReference type="Proteomes" id="UP000276215">
    <property type="component" value="Unassembled WGS sequence"/>
</dbReference>
<dbReference type="EMBL" id="ML120487">
    <property type="protein sequence ID" value="RPA91813.1"/>
    <property type="molecule type" value="Genomic_DNA"/>
</dbReference>
<evidence type="ECO:0000313" key="3">
    <source>
        <dbReference type="Proteomes" id="UP000276215"/>
    </source>
</evidence>
<sequence length="220" mass="24931">MELQESSGAQLFEELMNLIKKQAFQQIWYKENVDDIDSDIGQLAGVDDLLNDLNLEKLHLEKDKTGYMEGVKGSSPYNKNGSVGSDVDENDRSQEKLECSKKMISSVDITDMDCLDMGVFGEESVYFYGEVGNWKESGCDSLMENAREMEIKEDITIGAVEKLRRGRFEEVQKVVDNIEALEVPEQYNKMTQQVMGLLGSKELVEEAEVQEFGHVMIFPT</sequence>
<dbReference type="AlphaFoldDB" id="A0A3N4J089"/>
<evidence type="ECO:0000256" key="1">
    <source>
        <dbReference type="SAM" id="MobiDB-lite"/>
    </source>
</evidence>